<dbReference type="GO" id="GO:0005886">
    <property type="term" value="C:plasma membrane"/>
    <property type="evidence" value="ECO:0007669"/>
    <property type="project" value="UniProtKB-SubCell"/>
</dbReference>
<proteinExistence type="inferred from homology"/>
<comment type="caution">
    <text evidence="10">The sequence shown here is derived from an EMBL/GenBank/DDBJ whole genome shotgun (WGS) entry which is preliminary data.</text>
</comment>
<evidence type="ECO:0000313" key="10">
    <source>
        <dbReference type="EMBL" id="GAA0152257.1"/>
    </source>
</evidence>
<evidence type="ECO:0000256" key="6">
    <source>
        <dbReference type="ARBA" id="ARBA00022737"/>
    </source>
</evidence>
<keyword evidence="11" id="KW-1185">Reference proteome</keyword>
<evidence type="ECO:0000256" key="3">
    <source>
        <dbReference type="ARBA" id="ARBA00022448"/>
    </source>
</evidence>
<keyword evidence="6" id="KW-0677">Repeat</keyword>
<evidence type="ECO:0000256" key="1">
    <source>
        <dbReference type="ARBA" id="ARBA00004127"/>
    </source>
</evidence>
<feature type="transmembrane region" description="Helical" evidence="9">
    <location>
        <begin position="131"/>
        <end position="152"/>
    </location>
</feature>
<keyword evidence="4 9" id="KW-0762">Sugar transport</keyword>
<organism evidence="10 11">
    <name type="scientific">Lithospermum erythrorhizon</name>
    <name type="common">Purple gromwell</name>
    <name type="synonym">Lithospermum officinale var. erythrorhizon</name>
    <dbReference type="NCBI Taxonomy" id="34254"/>
    <lineage>
        <taxon>Eukaryota</taxon>
        <taxon>Viridiplantae</taxon>
        <taxon>Streptophyta</taxon>
        <taxon>Embryophyta</taxon>
        <taxon>Tracheophyta</taxon>
        <taxon>Spermatophyta</taxon>
        <taxon>Magnoliopsida</taxon>
        <taxon>eudicotyledons</taxon>
        <taxon>Gunneridae</taxon>
        <taxon>Pentapetalae</taxon>
        <taxon>asterids</taxon>
        <taxon>lamiids</taxon>
        <taxon>Boraginales</taxon>
        <taxon>Boraginaceae</taxon>
        <taxon>Boraginoideae</taxon>
        <taxon>Lithospermeae</taxon>
        <taxon>Lithospermum</taxon>
    </lineage>
</organism>
<accession>A0AAV3PKH1</accession>
<name>A0AAV3PKH1_LITER</name>
<sequence>MEFHLRLAVGLMADVASLLLYVAPILTFVKVVKKKSSDGYSCVPYILALFNSSLYTWYGLPIVSLGWENFLLVAINSIGILFEISFISIFFNYATSAGRKKVAILIVPVLITICSMTMISTFALHDHRHRKVFVGSIGLVASVSMYGSPLIVMKQVIQTKSVKFMPFSLSLFSFLSSSFWMVYGFLSHDIFLASPNCIGSPLGILQLMLYCNYMKRGTMKEPQKWDMESANVNKRENLHQEHKVVESIDEMKHIQHLKVVIAEEKIHDGKI</sequence>
<evidence type="ECO:0000256" key="9">
    <source>
        <dbReference type="RuleBase" id="RU910715"/>
    </source>
</evidence>
<keyword evidence="5 9" id="KW-0812">Transmembrane</keyword>
<dbReference type="Proteomes" id="UP001454036">
    <property type="component" value="Unassembled WGS sequence"/>
</dbReference>
<dbReference type="PANTHER" id="PTHR10791:SF28">
    <property type="entry name" value="BIDIRECTIONAL SUGAR TRANSPORTER SWEET3"/>
    <property type="match status" value="1"/>
</dbReference>
<feature type="transmembrane region" description="Helical" evidence="9">
    <location>
        <begin position="192"/>
        <end position="211"/>
    </location>
</feature>
<dbReference type="AlphaFoldDB" id="A0AAV3PKH1"/>
<evidence type="ECO:0000256" key="4">
    <source>
        <dbReference type="ARBA" id="ARBA00022597"/>
    </source>
</evidence>
<feature type="transmembrane region" description="Helical" evidence="9">
    <location>
        <begin position="6"/>
        <end position="28"/>
    </location>
</feature>
<reference evidence="10 11" key="1">
    <citation type="submission" date="2024-01" db="EMBL/GenBank/DDBJ databases">
        <title>The complete chloroplast genome sequence of Lithospermum erythrorhizon: insights into the phylogenetic relationship among Boraginaceae species and the maternal lineages of purple gromwells.</title>
        <authorList>
            <person name="Okada T."/>
            <person name="Watanabe K."/>
        </authorList>
    </citation>
    <scope>NUCLEOTIDE SEQUENCE [LARGE SCALE GENOMIC DNA]</scope>
</reference>
<dbReference type="EMBL" id="BAABME010001948">
    <property type="protein sequence ID" value="GAA0152257.1"/>
    <property type="molecule type" value="Genomic_DNA"/>
</dbReference>
<dbReference type="GO" id="GO:0012505">
    <property type="term" value="C:endomembrane system"/>
    <property type="evidence" value="ECO:0007669"/>
    <property type="project" value="UniProtKB-SubCell"/>
</dbReference>
<keyword evidence="3 9" id="KW-0813">Transport</keyword>
<protein>
    <recommendedName>
        <fullName evidence="9">Bidirectional sugar transporter SWEET</fullName>
    </recommendedName>
</protein>
<dbReference type="InterPro" id="IPR004316">
    <property type="entry name" value="SWEET_rpt"/>
</dbReference>
<dbReference type="GO" id="GO:0051260">
    <property type="term" value="P:protein homooligomerization"/>
    <property type="evidence" value="ECO:0007669"/>
    <property type="project" value="UniProtKB-ARBA"/>
</dbReference>
<feature type="transmembrane region" description="Helical" evidence="9">
    <location>
        <begin position="70"/>
        <end position="91"/>
    </location>
</feature>
<dbReference type="Gene3D" id="1.20.1280.290">
    <property type="match status" value="2"/>
</dbReference>
<evidence type="ECO:0000256" key="8">
    <source>
        <dbReference type="ARBA" id="ARBA00023136"/>
    </source>
</evidence>
<evidence type="ECO:0000256" key="7">
    <source>
        <dbReference type="ARBA" id="ARBA00022989"/>
    </source>
</evidence>
<evidence type="ECO:0000256" key="2">
    <source>
        <dbReference type="ARBA" id="ARBA00007809"/>
    </source>
</evidence>
<dbReference type="PANTHER" id="PTHR10791">
    <property type="entry name" value="RAG1-ACTIVATING PROTEIN 1"/>
    <property type="match status" value="1"/>
</dbReference>
<gene>
    <name evidence="10" type="ORF">LIER_10778</name>
</gene>
<keyword evidence="8 9" id="KW-0472">Membrane</keyword>
<feature type="transmembrane region" description="Helical" evidence="9">
    <location>
        <begin position="40"/>
        <end position="58"/>
    </location>
</feature>
<evidence type="ECO:0000313" key="11">
    <source>
        <dbReference type="Proteomes" id="UP001454036"/>
    </source>
</evidence>
<feature type="transmembrane region" description="Helical" evidence="9">
    <location>
        <begin position="103"/>
        <end position="125"/>
    </location>
</feature>
<evidence type="ECO:0000256" key="5">
    <source>
        <dbReference type="ARBA" id="ARBA00022692"/>
    </source>
</evidence>
<dbReference type="InterPro" id="IPR047664">
    <property type="entry name" value="SWEET"/>
</dbReference>
<dbReference type="Pfam" id="PF03083">
    <property type="entry name" value="MtN3_slv"/>
    <property type="match status" value="2"/>
</dbReference>
<dbReference type="FunFam" id="1.20.1280.290:FF:000001">
    <property type="entry name" value="Bidirectional sugar transporter SWEET"/>
    <property type="match status" value="1"/>
</dbReference>
<comment type="function">
    <text evidence="9">Mediates both low-affinity uptake and efflux of sugar across the membrane.</text>
</comment>
<dbReference type="FunFam" id="1.20.1280.290:FF:000002">
    <property type="entry name" value="Bidirectional sugar transporter SWEET"/>
    <property type="match status" value="1"/>
</dbReference>
<comment type="subcellular location">
    <subcellularLocation>
        <location evidence="9">Cell membrane</location>
        <topology evidence="9">Multi-pass membrane protein</topology>
    </subcellularLocation>
    <subcellularLocation>
        <location evidence="1">Endomembrane system</location>
        <topology evidence="1">Multi-pass membrane protein</topology>
    </subcellularLocation>
</comment>
<comment type="similarity">
    <text evidence="2 9">Belongs to the SWEET sugar transporter family.</text>
</comment>
<dbReference type="GO" id="GO:0051119">
    <property type="term" value="F:sugar transmembrane transporter activity"/>
    <property type="evidence" value="ECO:0007669"/>
    <property type="project" value="InterPro"/>
</dbReference>
<feature type="transmembrane region" description="Helical" evidence="9">
    <location>
        <begin position="164"/>
        <end position="186"/>
    </location>
</feature>
<keyword evidence="7 9" id="KW-1133">Transmembrane helix</keyword>